<dbReference type="Proteomes" id="UP000078542">
    <property type="component" value="Unassembled WGS sequence"/>
</dbReference>
<feature type="domain" description="DDE-1" evidence="2">
    <location>
        <begin position="331"/>
        <end position="456"/>
    </location>
</feature>
<dbReference type="InterPro" id="IPR004875">
    <property type="entry name" value="DDE_SF_endonuclease_dom"/>
</dbReference>
<evidence type="ECO:0000259" key="2">
    <source>
        <dbReference type="Pfam" id="PF03184"/>
    </source>
</evidence>
<proteinExistence type="predicted"/>
<name>A0A151IDI6_9HYME</name>
<accession>A0A151IDI6</accession>
<evidence type="ECO:0000313" key="4">
    <source>
        <dbReference type="Proteomes" id="UP000078542"/>
    </source>
</evidence>
<gene>
    <name evidence="3" type="ORF">ALC62_10866</name>
</gene>
<sequence>MEKDAGPSTSEELSEIEERSFSNENFKGEFTNALLAAESIYKERNLLTNKPPKKISSVSLAMAEQISKATLNVLNECIVIADEELILFDESDDEGNFKECTDDPKLDGDYIPEDYKEFSAEYIPLEYKEKIVALAQAHPKWSLTTLQRCGAHRLKHKAYLQRWKEDIKKGGTRFDKLGKIDSETFERFGEARRCLEQVTTRTLQQWAMTTAFPFLSENFQFEASLTWVKVFKRKHKIKQRKITKFVSKRDIATLEETVQAAEQFQRQTKCLISKFDLDFVINTDQTGCQYQMTYNRSLDFRGVKTVFVKKQSLNKLTHSYTAQYSITASGKLLPLVFLCLQEPTNKFGPTVSKKIKKLTTEFKNVVVTCSKSGKLTKELYKQFLQNILVPYVNKNKFMLIIDSWEGQTDPSLHDKIFENDSGEATCTLKFIPPKCTPLCQPCDVYFYRQVKILIKKLQNAPTLIKNQREIASREDAIKIHSSNGIRDGQAQLAQPTKLAEGVVRDERGTMSENEVEADRNNQAAININNDKEFPLYSVRVDT</sequence>
<organism evidence="3 4">
    <name type="scientific">Cyphomyrmex costatus</name>
    <dbReference type="NCBI Taxonomy" id="456900"/>
    <lineage>
        <taxon>Eukaryota</taxon>
        <taxon>Metazoa</taxon>
        <taxon>Ecdysozoa</taxon>
        <taxon>Arthropoda</taxon>
        <taxon>Hexapoda</taxon>
        <taxon>Insecta</taxon>
        <taxon>Pterygota</taxon>
        <taxon>Neoptera</taxon>
        <taxon>Endopterygota</taxon>
        <taxon>Hymenoptera</taxon>
        <taxon>Apocrita</taxon>
        <taxon>Aculeata</taxon>
        <taxon>Formicoidea</taxon>
        <taxon>Formicidae</taxon>
        <taxon>Myrmicinae</taxon>
        <taxon>Cyphomyrmex</taxon>
    </lineage>
</organism>
<keyword evidence="4" id="KW-1185">Reference proteome</keyword>
<feature type="region of interest" description="Disordered" evidence="1">
    <location>
        <begin position="1"/>
        <end position="21"/>
    </location>
</feature>
<evidence type="ECO:0000313" key="3">
    <source>
        <dbReference type="EMBL" id="KYM98426.1"/>
    </source>
</evidence>
<dbReference type="Pfam" id="PF03184">
    <property type="entry name" value="DDE_1"/>
    <property type="match status" value="1"/>
</dbReference>
<dbReference type="AlphaFoldDB" id="A0A151IDI6"/>
<evidence type="ECO:0000256" key="1">
    <source>
        <dbReference type="SAM" id="MobiDB-lite"/>
    </source>
</evidence>
<protein>
    <recommendedName>
        <fullName evidence="2">DDE-1 domain-containing protein</fullName>
    </recommendedName>
</protein>
<reference evidence="3 4" key="1">
    <citation type="submission" date="2016-03" db="EMBL/GenBank/DDBJ databases">
        <title>Cyphomyrmex costatus WGS genome.</title>
        <authorList>
            <person name="Nygaard S."/>
            <person name="Hu H."/>
            <person name="Boomsma J."/>
            <person name="Zhang G."/>
        </authorList>
    </citation>
    <scope>NUCLEOTIDE SEQUENCE [LARGE SCALE GENOMIC DNA]</scope>
    <source>
        <strain evidence="3">MS0001</strain>
        <tissue evidence="3">Whole body</tissue>
    </source>
</reference>
<dbReference type="EMBL" id="KQ977963">
    <property type="protein sequence ID" value="KYM98426.1"/>
    <property type="molecule type" value="Genomic_DNA"/>
</dbReference>
<dbReference type="STRING" id="456900.A0A151IDI6"/>
<dbReference type="GO" id="GO:0003676">
    <property type="term" value="F:nucleic acid binding"/>
    <property type="evidence" value="ECO:0007669"/>
    <property type="project" value="InterPro"/>
</dbReference>